<organism evidence="3 4">
    <name type="scientific">Streptomyces pyxinae</name>
    <dbReference type="NCBI Taxonomy" id="2970734"/>
    <lineage>
        <taxon>Bacteria</taxon>
        <taxon>Bacillati</taxon>
        <taxon>Actinomycetota</taxon>
        <taxon>Actinomycetes</taxon>
        <taxon>Kitasatosporales</taxon>
        <taxon>Streptomycetaceae</taxon>
        <taxon>Streptomyces</taxon>
    </lineage>
</organism>
<evidence type="ECO:0000313" key="3">
    <source>
        <dbReference type="EMBL" id="MCS0638127.1"/>
    </source>
</evidence>
<feature type="transmembrane region" description="Helical" evidence="2">
    <location>
        <begin position="64"/>
        <end position="85"/>
    </location>
</feature>
<feature type="region of interest" description="Disordered" evidence="1">
    <location>
        <begin position="309"/>
        <end position="360"/>
    </location>
</feature>
<keyword evidence="2" id="KW-0812">Transmembrane</keyword>
<protein>
    <submittedName>
        <fullName evidence="3">Uncharacterized protein</fullName>
    </submittedName>
</protein>
<evidence type="ECO:0000313" key="4">
    <source>
        <dbReference type="Proteomes" id="UP001431313"/>
    </source>
</evidence>
<evidence type="ECO:0000256" key="1">
    <source>
        <dbReference type="SAM" id="MobiDB-lite"/>
    </source>
</evidence>
<comment type="caution">
    <text evidence="3">The sequence shown here is derived from an EMBL/GenBank/DDBJ whole genome shotgun (WGS) entry which is preliminary data.</text>
</comment>
<dbReference type="RefSeq" id="WP_258789396.1">
    <property type="nucleotide sequence ID" value="NZ_JANUGQ010000019.1"/>
</dbReference>
<reference evidence="3" key="1">
    <citation type="submission" date="2022-08" db="EMBL/GenBank/DDBJ databases">
        <authorList>
            <person name="Somphong A."/>
            <person name="Phongsopitanun W."/>
        </authorList>
    </citation>
    <scope>NUCLEOTIDE SEQUENCE</scope>
    <source>
        <strain evidence="3">LP05-1</strain>
    </source>
</reference>
<keyword evidence="2" id="KW-0472">Membrane</keyword>
<name>A0ABT2CL28_9ACTN</name>
<keyword evidence="4" id="KW-1185">Reference proteome</keyword>
<feature type="region of interest" description="Disordered" evidence="1">
    <location>
        <begin position="41"/>
        <end position="60"/>
    </location>
</feature>
<gene>
    <name evidence="3" type="ORF">NX801_21210</name>
</gene>
<evidence type="ECO:0000256" key="2">
    <source>
        <dbReference type="SAM" id="Phobius"/>
    </source>
</evidence>
<dbReference type="EMBL" id="JANUGQ010000019">
    <property type="protein sequence ID" value="MCS0638127.1"/>
    <property type="molecule type" value="Genomic_DNA"/>
</dbReference>
<dbReference type="Proteomes" id="UP001431313">
    <property type="component" value="Unassembled WGS sequence"/>
</dbReference>
<proteinExistence type="predicted"/>
<keyword evidence="2" id="KW-1133">Transmembrane helix</keyword>
<sequence>MAGSVDPPEGTPGGEDEYRSVVFDESFVRAARIEEFSARQRMEEAAPAVRSRPAPEPGPPRRGYGALLLVPAVMLVFAAVVFVGARHPYPVPAERRAEPLRTLLVSLAPRGPVPGGRAEELYARSPAAQFRTGAAGIPLPPGRRTAHFSENQVMAALATAKDYLVRSSLDIGVLRGEALRPVRLLLDPDQAAQFDRSLDAPADDGRHAPAGWLVRFDPRAVTPVATARVRGTLSVSEVSPDLLEVASDHTFAYALRPARSAPGRPAAATASLFTVRRELRFRFDREDLRMHRTELLESRALAGPQDCAAGAGTGELRPLTAGRTATRPDPAAVATDPYEIGRPVTPLCGTLSPAGEPEER</sequence>
<accession>A0ABT2CL28</accession>